<evidence type="ECO:0000256" key="9">
    <source>
        <dbReference type="SAM" id="SignalP"/>
    </source>
</evidence>
<keyword evidence="2" id="KW-1003">Cell membrane</keyword>
<evidence type="ECO:0000256" key="1">
    <source>
        <dbReference type="ARBA" id="ARBA00004651"/>
    </source>
</evidence>
<feature type="domain" description="Thioredoxin" evidence="10">
    <location>
        <begin position="579"/>
        <end position="708"/>
    </location>
</feature>
<accession>A0A7C5LVH5</accession>
<dbReference type="Pfam" id="PF13899">
    <property type="entry name" value="Thioredoxin_7"/>
    <property type="match status" value="1"/>
</dbReference>
<evidence type="ECO:0000256" key="4">
    <source>
        <dbReference type="ARBA" id="ARBA00022748"/>
    </source>
</evidence>
<feature type="transmembrane region" description="Helical" evidence="8">
    <location>
        <begin position="397"/>
        <end position="415"/>
    </location>
</feature>
<name>A0A7C5LVH5_9PROT</name>
<feature type="transmembrane region" description="Helical" evidence="8">
    <location>
        <begin position="468"/>
        <end position="491"/>
    </location>
</feature>
<sequence>MCISPSMITKRIFQVLICLYIALAMFSPAEAAETPVYKSGRASVQLVSTHDVVQPGQDIYLALSFRLEPHWHTYWRNAGGPGNPVDIRWEIPQGAKVGPFIWPLPIIVHTGPIVNYAFEDRLLLPMPFHVPENVKPGEELKLNAEAAYLVCYQVCLPEMANLTLSLKVGDPVIDGRWDANIKREIAKAPKSTTSIKAGAALSDQVLKLDFAGPFFEGANIRNPYFFPYEQDLINADQEQKSTKRPNGLTLEAAAGFLLEDGLEKDVAGVLALDIQTQTGWVRKGFELTAKKGKVFFAGPSHPKQSTPSLGLVAAIFGAFLGGLILNLMPCVFPVLSMKALGFAKTAHADPKLVRTHGWLYTMGVIISFLTLAGLLLILKSAGAGLGWGFQLQNPVLVAALSLLFLLVALNLFGMFEFGGRLQNAGAGLSESGGHKGAFFTGVLAVVVASPCTAPFMAGALGFAFTQSAFVTLVIFLSLAIGFALPFLALSHAPGLLNRLPKPGAWMDTFKQALAFPMLATSIWLVWVLTGLTGADGLALALLAMLLVVFAIWLHRHGRGFTKALAVISVMAGLAIIGSLKVGASSKHDAETTTTSAWSRQAVADARAEGHVVFVDFTADWCVTCKVNEKLFLNRKSTRDLFKANNVKVLIADWTRKDEMIAAELARHGRSGVPLYLVYPPGKAQVKPAILPQTLSKATLERAIKAAASK</sequence>
<feature type="transmembrane region" description="Helical" evidence="8">
    <location>
        <begin position="357"/>
        <end position="377"/>
    </location>
</feature>
<dbReference type="InterPro" id="IPR028250">
    <property type="entry name" value="DsbDN"/>
</dbReference>
<dbReference type="AlphaFoldDB" id="A0A7C5LVH5"/>
<keyword evidence="4" id="KW-0201">Cytochrome c-type biogenesis</keyword>
<evidence type="ECO:0000256" key="2">
    <source>
        <dbReference type="ARBA" id="ARBA00022475"/>
    </source>
</evidence>
<dbReference type="Gene3D" id="3.40.30.10">
    <property type="entry name" value="Glutaredoxin"/>
    <property type="match status" value="1"/>
</dbReference>
<keyword evidence="6 8" id="KW-0472">Membrane</keyword>
<evidence type="ECO:0000256" key="5">
    <source>
        <dbReference type="ARBA" id="ARBA00022989"/>
    </source>
</evidence>
<evidence type="ECO:0000259" key="10">
    <source>
        <dbReference type="PROSITE" id="PS51352"/>
    </source>
</evidence>
<reference evidence="11" key="1">
    <citation type="journal article" date="2020" name="mSystems">
        <title>Genome- and Community-Level Interaction Insights into Carbon Utilization and Element Cycling Functions of Hydrothermarchaeota in Hydrothermal Sediment.</title>
        <authorList>
            <person name="Zhou Z."/>
            <person name="Liu Y."/>
            <person name="Xu W."/>
            <person name="Pan J."/>
            <person name="Luo Z.H."/>
            <person name="Li M."/>
        </authorList>
    </citation>
    <scope>NUCLEOTIDE SEQUENCE [LARGE SCALE GENOMIC DNA]</scope>
    <source>
        <strain evidence="11">HyVt-485</strain>
    </source>
</reference>
<dbReference type="GO" id="GO:0017004">
    <property type="term" value="P:cytochrome complex assembly"/>
    <property type="evidence" value="ECO:0007669"/>
    <property type="project" value="UniProtKB-KW"/>
</dbReference>
<dbReference type="Pfam" id="PF11412">
    <property type="entry name" value="DsbD_N"/>
    <property type="match status" value="1"/>
</dbReference>
<dbReference type="InterPro" id="IPR036249">
    <property type="entry name" value="Thioredoxin-like_sf"/>
</dbReference>
<protein>
    <submittedName>
        <fullName evidence="11">Thiol:disulfide interchange protein</fullName>
    </submittedName>
</protein>
<dbReference type="CDD" id="cd02953">
    <property type="entry name" value="DsbDgamma"/>
    <property type="match status" value="1"/>
</dbReference>
<evidence type="ECO:0000256" key="8">
    <source>
        <dbReference type="SAM" id="Phobius"/>
    </source>
</evidence>
<dbReference type="GO" id="GO:0045454">
    <property type="term" value="P:cell redox homeostasis"/>
    <property type="evidence" value="ECO:0007669"/>
    <property type="project" value="TreeGrafter"/>
</dbReference>
<feature type="signal peptide" evidence="9">
    <location>
        <begin position="1"/>
        <end position="31"/>
    </location>
</feature>
<dbReference type="InterPro" id="IPR013766">
    <property type="entry name" value="Thioredoxin_domain"/>
</dbReference>
<dbReference type="InterPro" id="IPR035671">
    <property type="entry name" value="DsbD_gamma"/>
</dbReference>
<gene>
    <name evidence="11" type="ORF">ENJ42_06415</name>
</gene>
<keyword evidence="3 8" id="KW-0812">Transmembrane</keyword>
<dbReference type="EMBL" id="DRMJ01000330">
    <property type="protein sequence ID" value="HHL43230.1"/>
    <property type="molecule type" value="Genomic_DNA"/>
</dbReference>
<dbReference type="Pfam" id="PF02683">
    <property type="entry name" value="DsbD_TM"/>
    <property type="match status" value="1"/>
</dbReference>
<keyword evidence="9" id="KW-0732">Signal</keyword>
<dbReference type="PANTHER" id="PTHR32234">
    <property type="entry name" value="THIOL:DISULFIDE INTERCHANGE PROTEIN DSBD"/>
    <property type="match status" value="1"/>
</dbReference>
<dbReference type="InterPro" id="IPR003834">
    <property type="entry name" value="Cyt_c_assmbl_TM_dom"/>
</dbReference>
<keyword evidence="5 8" id="KW-1133">Transmembrane helix</keyword>
<dbReference type="PROSITE" id="PS51352">
    <property type="entry name" value="THIOREDOXIN_2"/>
    <property type="match status" value="1"/>
</dbReference>
<feature type="transmembrane region" description="Helical" evidence="8">
    <location>
        <begin position="537"/>
        <end position="553"/>
    </location>
</feature>
<evidence type="ECO:0000256" key="6">
    <source>
        <dbReference type="ARBA" id="ARBA00023136"/>
    </source>
</evidence>
<evidence type="ECO:0000256" key="7">
    <source>
        <dbReference type="ARBA" id="ARBA00023284"/>
    </source>
</evidence>
<feature type="transmembrane region" description="Helical" evidence="8">
    <location>
        <begin position="436"/>
        <end position="462"/>
    </location>
</feature>
<keyword evidence="7" id="KW-0676">Redox-active center</keyword>
<dbReference type="InterPro" id="IPR017937">
    <property type="entry name" value="Thioredoxin_CS"/>
</dbReference>
<organism evidence="11">
    <name type="scientific">Hellea balneolensis</name>
    <dbReference type="NCBI Taxonomy" id="287478"/>
    <lineage>
        <taxon>Bacteria</taxon>
        <taxon>Pseudomonadati</taxon>
        <taxon>Pseudomonadota</taxon>
        <taxon>Alphaproteobacteria</taxon>
        <taxon>Maricaulales</taxon>
        <taxon>Robiginitomaculaceae</taxon>
        <taxon>Hellea</taxon>
    </lineage>
</organism>
<dbReference type="Proteomes" id="UP000885830">
    <property type="component" value="Unassembled WGS sequence"/>
</dbReference>
<dbReference type="PROSITE" id="PS00194">
    <property type="entry name" value="THIOREDOXIN_1"/>
    <property type="match status" value="1"/>
</dbReference>
<evidence type="ECO:0000313" key="11">
    <source>
        <dbReference type="EMBL" id="HHL43230.1"/>
    </source>
</evidence>
<evidence type="ECO:0000256" key="3">
    <source>
        <dbReference type="ARBA" id="ARBA00022692"/>
    </source>
</evidence>
<dbReference type="SUPFAM" id="SSF52833">
    <property type="entry name" value="Thioredoxin-like"/>
    <property type="match status" value="1"/>
</dbReference>
<comment type="caution">
    <text evidence="11">The sequence shown here is derived from an EMBL/GenBank/DDBJ whole genome shotgun (WGS) entry which is preliminary data.</text>
</comment>
<comment type="subcellular location">
    <subcellularLocation>
        <location evidence="1">Cell membrane</location>
        <topology evidence="1">Multi-pass membrane protein</topology>
    </subcellularLocation>
</comment>
<dbReference type="GO" id="GO:0005886">
    <property type="term" value="C:plasma membrane"/>
    <property type="evidence" value="ECO:0007669"/>
    <property type="project" value="UniProtKB-SubCell"/>
</dbReference>
<feature type="transmembrane region" description="Helical" evidence="8">
    <location>
        <begin position="309"/>
        <end position="336"/>
    </location>
</feature>
<proteinExistence type="predicted"/>
<feature type="transmembrane region" description="Helical" evidence="8">
    <location>
        <begin position="512"/>
        <end position="531"/>
    </location>
</feature>
<feature type="chain" id="PRO_5027558099" evidence="9">
    <location>
        <begin position="32"/>
        <end position="709"/>
    </location>
</feature>
<dbReference type="PANTHER" id="PTHR32234:SF3">
    <property type="entry name" value="SUPPRESSION OF COPPER SENSITIVITY PROTEIN"/>
    <property type="match status" value="1"/>
</dbReference>
<dbReference type="GO" id="GO:0015035">
    <property type="term" value="F:protein-disulfide reductase activity"/>
    <property type="evidence" value="ECO:0007669"/>
    <property type="project" value="TreeGrafter"/>
</dbReference>